<reference evidence="1 2" key="1">
    <citation type="submission" date="2020-08" db="EMBL/GenBank/DDBJ databases">
        <title>Genomic Encyclopedia of Type Strains, Phase IV (KMG-IV): sequencing the most valuable type-strain genomes for metagenomic binning, comparative biology and taxonomic classification.</title>
        <authorList>
            <person name="Goeker M."/>
        </authorList>
    </citation>
    <scope>NUCLEOTIDE SEQUENCE [LARGE SCALE GENOMIC DNA]</scope>
    <source>
        <strain evidence="1 2">DSM 21458</strain>
    </source>
</reference>
<protein>
    <recommendedName>
        <fullName evidence="3">DUF4127 family protein</fullName>
    </recommendedName>
</protein>
<sequence length="439" mass="48898">MRYLLTFLTLVLGSASASYVMVPLDSRPATRLLPEYIAELTGKEVEVAPRYLLGTGPRAADLPALRAWVYARIAEQGARPVEGLILSLDSLAYGGLVQSRNSELSAEQAEDNLEVIRDWKRLSGAPVYASITIPREPDATNRERNLEVIRRMLQWKREGVFDELRVTWDDAKRGSPAPAEGAQIRREAPEGVLVYPGADEVLASLAARNLAPGEKTLRVRYSDPSKKDDVVVYDGLPLEESVGWHARANGFRVVGENERADLTLMVYNGGDPRRSALEASRLAAEGPLAIADIRSVNTGNLPFWRDLVTLDVVGQLRGMGAWGTPGNNYGTALAQAKMSLDPGLVGLKHREMIAYSYNNDVIYSGMLRARIRQEFKETEMGEPRVWKRLNELVRQQLQLPQRGGEFYVNRAGLPWGRSFEGEFHLEFVPREPGRVYPTI</sequence>
<dbReference type="Proteomes" id="UP000569951">
    <property type="component" value="Unassembled WGS sequence"/>
</dbReference>
<organism evidence="1 2">
    <name type="scientific">Deinobacterium chartae</name>
    <dbReference type="NCBI Taxonomy" id="521158"/>
    <lineage>
        <taxon>Bacteria</taxon>
        <taxon>Thermotogati</taxon>
        <taxon>Deinococcota</taxon>
        <taxon>Deinococci</taxon>
        <taxon>Deinococcales</taxon>
        <taxon>Deinococcaceae</taxon>
        <taxon>Deinobacterium</taxon>
    </lineage>
</organism>
<name>A0A841I1N1_9DEIO</name>
<comment type="caution">
    <text evidence="1">The sequence shown here is derived from an EMBL/GenBank/DDBJ whole genome shotgun (WGS) entry which is preliminary data.</text>
</comment>
<dbReference type="Pfam" id="PF13552">
    <property type="entry name" value="DUF4127"/>
    <property type="match status" value="1"/>
</dbReference>
<accession>A0A841I1N1</accession>
<evidence type="ECO:0000313" key="1">
    <source>
        <dbReference type="EMBL" id="MBB6097972.1"/>
    </source>
</evidence>
<evidence type="ECO:0000313" key="2">
    <source>
        <dbReference type="Proteomes" id="UP000569951"/>
    </source>
</evidence>
<dbReference type="RefSeq" id="WP_183985930.1">
    <property type="nucleotide sequence ID" value="NZ_JACHHG010000004.1"/>
</dbReference>
<dbReference type="EMBL" id="JACHHG010000004">
    <property type="protein sequence ID" value="MBB6097972.1"/>
    <property type="molecule type" value="Genomic_DNA"/>
</dbReference>
<keyword evidence="2" id="KW-1185">Reference proteome</keyword>
<proteinExistence type="predicted"/>
<evidence type="ECO:0008006" key="3">
    <source>
        <dbReference type="Google" id="ProtNLM"/>
    </source>
</evidence>
<dbReference type="InterPro" id="IPR025394">
    <property type="entry name" value="DUF4127"/>
</dbReference>
<dbReference type="AlphaFoldDB" id="A0A841I1N1"/>
<gene>
    <name evidence="1" type="ORF">HNR42_001395</name>
</gene>